<sequence>MLMKGRVPDPQFERMLQGYGVTTAEVLYRMPDHPALLQTFSWQFDDIAPDYPRLKRFLDYWEREIEAMIQSVRVMHRGLISPQEVRLVREAGHLQ</sequence>
<accession>A0ABW5CMF6</accession>
<dbReference type="Proteomes" id="UP001597371">
    <property type="component" value="Unassembled WGS sequence"/>
</dbReference>
<gene>
    <name evidence="1" type="ORF">ACFSKQ_13750</name>
</gene>
<protein>
    <submittedName>
        <fullName evidence="1">Usg protein</fullName>
    </submittedName>
</protein>
<comment type="caution">
    <text evidence="1">The sequence shown here is derived from an EMBL/GenBank/DDBJ whole genome shotgun (WGS) entry which is preliminary data.</text>
</comment>
<dbReference type="EMBL" id="JBHUIJ010000019">
    <property type="protein sequence ID" value="MFD2238514.1"/>
    <property type="molecule type" value="Genomic_DNA"/>
</dbReference>
<dbReference type="RefSeq" id="WP_209736528.1">
    <property type="nucleotide sequence ID" value="NZ_CP072611.1"/>
</dbReference>
<proteinExistence type="predicted"/>
<organism evidence="1 2">
    <name type="scientific">Aureimonas populi</name>
    <dbReference type="NCBI Taxonomy" id="1701758"/>
    <lineage>
        <taxon>Bacteria</taxon>
        <taxon>Pseudomonadati</taxon>
        <taxon>Pseudomonadota</taxon>
        <taxon>Alphaproteobacteria</taxon>
        <taxon>Hyphomicrobiales</taxon>
        <taxon>Aurantimonadaceae</taxon>
        <taxon>Aureimonas</taxon>
    </lineage>
</organism>
<name>A0ABW5CMF6_9HYPH</name>
<evidence type="ECO:0000313" key="1">
    <source>
        <dbReference type="EMBL" id="MFD2238514.1"/>
    </source>
</evidence>
<dbReference type="InterPro" id="IPR009354">
    <property type="entry name" value="Usg"/>
</dbReference>
<evidence type="ECO:0000313" key="2">
    <source>
        <dbReference type="Proteomes" id="UP001597371"/>
    </source>
</evidence>
<keyword evidence="2" id="KW-1185">Reference proteome</keyword>
<reference evidence="2" key="1">
    <citation type="journal article" date="2019" name="Int. J. Syst. Evol. Microbiol.">
        <title>The Global Catalogue of Microorganisms (GCM) 10K type strain sequencing project: providing services to taxonomists for standard genome sequencing and annotation.</title>
        <authorList>
            <consortium name="The Broad Institute Genomics Platform"/>
            <consortium name="The Broad Institute Genome Sequencing Center for Infectious Disease"/>
            <person name="Wu L."/>
            <person name="Ma J."/>
        </authorList>
    </citation>
    <scope>NUCLEOTIDE SEQUENCE [LARGE SCALE GENOMIC DNA]</scope>
    <source>
        <strain evidence="2">ZS-35-S2</strain>
    </source>
</reference>
<dbReference type="Pfam" id="PF06233">
    <property type="entry name" value="Usg"/>
    <property type="match status" value="1"/>
</dbReference>